<reference evidence="2" key="1">
    <citation type="submission" date="2023-02" db="EMBL/GenBank/DDBJ databases">
        <title>Identification and recombinant expression of a fungal hydrolase from Papiliotrema laurentii that hydrolyzes apple cutin and clears colloidal polyester polyurethane.</title>
        <authorList>
            <consortium name="DOE Joint Genome Institute"/>
            <person name="Roman V.A."/>
            <person name="Bojanowski C."/>
            <person name="Crable B.R."/>
            <person name="Wagner D.N."/>
            <person name="Hung C.S."/>
            <person name="Nadeau L.J."/>
            <person name="Schratz L."/>
            <person name="Haridas S."/>
            <person name="Pangilinan J."/>
            <person name="Lipzen A."/>
            <person name="Na H."/>
            <person name="Yan M."/>
            <person name="Ng V."/>
            <person name="Grigoriev I.V."/>
            <person name="Spatafora J.W."/>
            <person name="Barlow D."/>
            <person name="Biffinger J."/>
            <person name="Kelley-Loughnane N."/>
            <person name="Varaljay V.A."/>
            <person name="Crookes-Goodson W.J."/>
        </authorList>
    </citation>
    <scope>NUCLEOTIDE SEQUENCE</scope>
    <source>
        <strain evidence="2">5307AH</strain>
    </source>
</reference>
<protein>
    <submittedName>
        <fullName evidence="2">Uncharacterized protein</fullName>
    </submittedName>
</protein>
<proteinExistence type="predicted"/>
<organism evidence="2 3">
    <name type="scientific">Papiliotrema laurentii</name>
    <name type="common">Cryptococcus laurentii</name>
    <dbReference type="NCBI Taxonomy" id="5418"/>
    <lineage>
        <taxon>Eukaryota</taxon>
        <taxon>Fungi</taxon>
        <taxon>Dikarya</taxon>
        <taxon>Basidiomycota</taxon>
        <taxon>Agaricomycotina</taxon>
        <taxon>Tremellomycetes</taxon>
        <taxon>Tremellales</taxon>
        <taxon>Rhynchogastremaceae</taxon>
        <taxon>Papiliotrema</taxon>
    </lineage>
</organism>
<evidence type="ECO:0000256" key="1">
    <source>
        <dbReference type="SAM" id="MobiDB-lite"/>
    </source>
</evidence>
<dbReference type="Proteomes" id="UP001182556">
    <property type="component" value="Unassembled WGS sequence"/>
</dbReference>
<evidence type="ECO:0000313" key="3">
    <source>
        <dbReference type="Proteomes" id="UP001182556"/>
    </source>
</evidence>
<sequence>MPRLHSSSAKDIEPAASELHQLRYENDTLKREWQTCEILLSESQKDNERKHSTIENLKRYIRDLENLLESTLGSSWKVDNDIPSVESIASANPIFDASTPLPKPTEHLRHSTSVTFSNKRSSCLVTRRTSAMNWSAMTKVKEADYELDNTPTGALKRLTGSVNVEPTNVPATIACMNAPSLSRPVREPESLSQVKEPMRRSLPIKEMKHPSQPSPAAALFRASSGTEVDMSQAPNLGPPECSERDGERWDVAAILTKISDQIESLGRGKGQNKQRTTYADGMIEELYAMQRRSLQREAALRSMLEEASTLCRALNDTG</sequence>
<accession>A0AAD9CS06</accession>
<gene>
    <name evidence="2" type="ORF">DB88DRAFT_513584</name>
</gene>
<dbReference type="EMBL" id="JAODAN010000012">
    <property type="protein sequence ID" value="KAK1920839.1"/>
    <property type="molecule type" value="Genomic_DNA"/>
</dbReference>
<feature type="region of interest" description="Disordered" evidence="1">
    <location>
        <begin position="206"/>
        <end position="245"/>
    </location>
</feature>
<comment type="caution">
    <text evidence="2">The sequence shown here is derived from an EMBL/GenBank/DDBJ whole genome shotgun (WGS) entry which is preliminary data.</text>
</comment>
<evidence type="ECO:0000313" key="2">
    <source>
        <dbReference type="EMBL" id="KAK1920839.1"/>
    </source>
</evidence>
<dbReference type="AlphaFoldDB" id="A0AAD9CS06"/>
<keyword evidence="3" id="KW-1185">Reference proteome</keyword>
<name>A0AAD9CS06_PAPLA</name>